<feature type="transmembrane region" description="Helical" evidence="2">
    <location>
        <begin position="52"/>
        <end position="72"/>
    </location>
</feature>
<dbReference type="EMBL" id="LR862140">
    <property type="protein sequence ID" value="CAD1820176.1"/>
    <property type="molecule type" value="Genomic_DNA"/>
</dbReference>
<dbReference type="AlphaFoldDB" id="A0A6V7NPH4"/>
<protein>
    <submittedName>
        <fullName evidence="3">Uncharacterized protein</fullName>
    </submittedName>
</protein>
<feature type="compositionally biased region" description="Polar residues" evidence="1">
    <location>
        <begin position="139"/>
        <end position="153"/>
    </location>
</feature>
<evidence type="ECO:0000313" key="3">
    <source>
        <dbReference type="EMBL" id="CAD1820176.1"/>
    </source>
</evidence>
<evidence type="ECO:0000256" key="1">
    <source>
        <dbReference type="SAM" id="MobiDB-lite"/>
    </source>
</evidence>
<name>A0A6V7NPH4_ANACO</name>
<proteinExistence type="predicted"/>
<gene>
    <name evidence="3" type="ORF">CB5_LOCUS3387</name>
</gene>
<organism evidence="3">
    <name type="scientific">Ananas comosus var. bracteatus</name>
    <name type="common">red pineapple</name>
    <dbReference type="NCBI Taxonomy" id="296719"/>
    <lineage>
        <taxon>Eukaryota</taxon>
        <taxon>Viridiplantae</taxon>
        <taxon>Streptophyta</taxon>
        <taxon>Embryophyta</taxon>
        <taxon>Tracheophyta</taxon>
        <taxon>Spermatophyta</taxon>
        <taxon>Magnoliopsida</taxon>
        <taxon>Liliopsida</taxon>
        <taxon>Poales</taxon>
        <taxon>Bromeliaceae</taxon>
        <taxon>Bromelioideae</taxon>
        <taxon>Ananas</taxon>
    </lineage>
</organism>
<evidence type="ECO:0000256" key="2">
    <source>
        <dbReference type="SAM" id="Phobius"/>
    </source>
</evidence>
<accession>A0A6V7NPH4</accession>
<keyword evidence="2" id="KW-0812">Transmembrane</keyword>
<sequence length="166" mass="18068">MRHRHPSPRALIFASGDGSRWLSQQPRVRMRTVNSGADDSVRIFNKLTKIPLLFFLSPFFFLSFFFSLSASAPSPSSPSAATAAPTASATRRWWPWPSAAPSAASSPSPPSPSAPSILVVVRRCPLLEELSFKRLRASTPRSFSSTKTMTPATMQPHPRSDPSGGE</sequence>
<keyword evidence="2" id="KW-1133">Transmembrane helix</keyword>
<keyword evidence="2" id="KW-0472">Membrane</keyword>
<feature type="region of interest" description="Disordered" evidence="1">
    <location>
        <begin position="137"/>
        <end position="166"/>
    </location>
</feature>
<reference evidence="3" key="1">
    <citation type="submission" date="2020-07" db="EMBL/GenBank/DDBJ databases">
        <authorList>
            <person name="Lin J."/>
        </authorList>
    </citation>
    <scope>NUCLEOTIDE SEQUENCE</scope>
</reference>